<evidence type="ECO:0000313" key="2">
    <source>
        <dbReference type="EMBL" id="MFC7381864.1"/>
    </source>
</evidence>
<reference evidence="3" key="1">
    <citation type="journal article" date="2019" name="Int. J. Syst. Evol. Microbiol.">
        <title>The Global Catalogue of Microorganisms (GCM) 10K type strain sequencing project: providing services to taxonomists for standard genome sequencing and annotation.</title>
        <authorList>
            <consortium name="The Broad Institute Genomics Platform"/>
            <consortium name="The Broad Institute Genome Sequencing Center for Infectious Disease"/>
            <person name="Wu L."/>
            <person name="Ma J."/>
        </authorList>
    </citation>
    <scope>NUCLEOTIDE SEQUENCE [LARGE SCALE GENOMIC DNA]</scope>
    <source>
        <strain evidence="3">CECT 7649</strain>
    </source>
</reference>
<organism evidence="2 3">
    <name type="scientific">Sphaerisporangium rhizosphaerae</name>
    <dbReference type="NCBI Taxonomy" id="2269375"/>
    <lineage>
        <taxon>Bacteria</taxon>
        <taxon>Bacillati</taxon>
        <taxon>Actinomycetota</taxon>
        <taxon>Actinomycetes</taxon>
        <taxon>Streptosporangiales</taxon>
        <taxon>Streptosporangiaceae</taxon>
        <taxon>Sphaerisporangium</taxon>
    </lineage>
</organism>
<gene>
    <name evidence="2" type="ORF">ACFQSB_06570</name>
</gene>
<accession>A0ABW2NXJ2</accession>
<evidence type="ECO:0000256" key="1">
    <source>
        <dbReference type="SAM" id="MobiDB-lite"/>
    </source>
</evidence>
<evidence type="ECO:0000313" key="3">
    <source>
        <dbReference type="Proteomes" id="UP001596496"/>
    </source>
</evidence>
<keyword evidence="3" id="KW-1185">Reference proteome</keyword>
<sequence>MSRHRRSRATSVINLNTGHGAKAGNHPYPTRTPVLMLDFGATSVLVTTTASDQVTASDVDFARQLASEAHAFAVSVERMFLRSSGNGGVPA</sequence>
<proteinExistence type="predicted"/>
<comment type="caution">
    <text evidence="2">The sequence shown here is derived from an EMBL/GenBank/DDBJ whole genome shotgun (WGS) entry which is preliminary data.</text>
</comment>
<name>A0ABW2NXJ2_9ACTN</name>
<dbReference type="EMBL" id="JBHTCG010000003">
    <property type="protein sequence ID" value="MFC7381864.1"/>
    <property type="molecule type" value="Genomic_DNA"/>
</dbReference>
<dbReference type="RefSeq" id="WP_380824930.1">
    <property type="nucleotide sequence ID" value="NZ_JBHTCG010000003.1"/>
</dbReference>
<protein>
    <submittedName>
        <fullName evidence="2">Uncharacterized protein</fullName>
    </submittedName>
</protein>
<feature type="region of interest" description="Disordered" evidence="1">
    <location>
        <begin position="1"/>
        <end position="27"/>
    </location>
</feature>
<dbReference type="Proteomes" id="UP001596496">
    <property type="component" value="Unassembled WGS sequence"/>
</dbReference>